<feature type="region of interest" description="Disordered" evidence="6">
    <location>
        <begin position="267"/>
        <end position="296"/>
    </location>
</feature>
<accession>A0AA38HWV6</accession>
<evidence type="ECO:0000313" key="9">
    <source>
        <dbReference type="Proteomes" id="UP001168821"/>
    </source>
</evidence>
<proteinExistence type="predicted"/>
<evidence type="ECO:0000256" key="5">
    <source>
        <dbReference type="PROSITE-ProRule" id="PRU00042"/>
    </source>
</evidence>
<dbReference type="AlphaFoldDB" id="A0AA38HWV6"/>
<evidence type="ECO:0000256" key="1">
    <source>
        <dbReference type="ARBA" id="ARBA00022723"/>
    </source>
</evidence>
<evidence type="ECO:0000256" key="3">
    <source>
        <dbReference type="ARBA" id="ARBA00022771"/>
    </source>
</evidence>
<evidence type="ECO:0000256" key="6">
    <source>
        <dbReference type="SAM" id="MobiDB-lite"/>
    </source>
</evidence>
<comment type="caution">
    <text evidence="8">The sequence shown here is derived from an EMBL/GenBank/DDBJ whole genome shotgun (WGS) entry which is preliminary data.</text>
</comment>
<keyword evidence="3 5" id="KW-0863">Zinc-finger</keyword>
<feature type="domain" description="C2H2-type" evidence="7">
    <location>
        <begin position="470"/>
        <end position="495"/>
    </location>
</feature>
<reference evidence="8" key="1">
    <citation type="journal article" date="2023" name="G3 (Bethesda)">
        <title>Whole genome assemblies of Zophobas morio and Tenebrio molitor.</title>
        <authorList>
            <person name="Kaur S."/>
            <person name="Stinson S.A."/>
            <person name="diCenzo G.C."/>
        </authorList>
    </citation>
    <scope>NUCLEOTIDE SEQUENCE</scope>
    <source>
        <strain evidence="8">QUZm001</strain>
    </source>
</reference>
<dbReference type="PANTHER" id="PTHR24403">
    <property type="entry name" value="ZINC FINGER PROTEIN"/>
    <property type="match status" value="1"/>
</dbReference>
<dbReference type="InterPro" id="IPR013087">
    <property type="entry name" value="Znf_C2H2_type"/>
</dbReference>
<dbReference type="Gene3D" id="3.30.160.60">
    <property type="entry name" value="Classic Zinc Finger"/>
    <property type="match status" value="5"/>
</dbReference>
<dbReference type="SMART" id="SM00355">
    <property type="entry name" value="ZnF_C2H2"/>
    <property type="match status" value="11"/>
</dbReference>
<keyword evidence="1" id="KW-0479">Metal-binding</keyword>
<keyword evidence="4" id="KW-0862">Zinc</keyword>
<dbReference type="EMBL" id="JALNTZ010000007">
    <property type="protein sequence ID" value="KAJ3644956.1"/>
    <property type="molecule type" value="Genomic_DNA"/>
</dbReference>
<dbReference type="InterPro" id="IPR050688">
    <property type="entry name" value="Zinc_finger/UBP_domain"/>
</dbReference>
<name>A0AA38HWV6_9CUCU</name>
<evidence type="ECO:0000259" key="7">
    <source>
        <dbReference type="PROSITE" id="PS50157"/>
    </source>
</evidence>
<dbReference type="PROSITE" id="PS50157">
    <property type="entry name" value="ZINC_FINGER_C2H2_2"/>
    <property type="match status" value="1"/>
</dbReference>
<dbReference type="Proteomes" id="UP001168821">
    <property type="component" value="Unassembled WGS sequence"/>
</dbReference>
<keyword evidence="9" id="KW-1185">Reference proteome</keyword>
<evidence type="ECO:0000256" key="2">
    <source>
        <dbReference type="ARBA" id="ARBA00022737"/>
    </source>
</evidence>
<gene>
    <name evidence="8" type="ORF">Zmor_022652</name>
</gene>
<dbReference type="PANTHER" id="PTHR24403:SF67">
    <property type="entry name" value="FI01116P-RELATED"/>
    <property type="match status" value="1"/>
</dbReference>
<protein>
    <recommendedName>
        <fullName evidence="7">C2H2-type domain-containing protein</fullName>
    </recommendedName>
</protein>
<dbReference type="GO" id="GO:0045944">
    <property type="term" value="P:positive regulation of transcription by RNA polymerase II"/>
    <property type="evidence" value="ECO:0007669"/>
    <property type="project" value="TreeGrafter"/>
</dbReference>
<organism evidence="8 9">
    <name type="scientific">Zophobas morio</name>
    <dbReference type="NCBI Taxonomy" id="2755281"/>
    <lineage>
        <taxon>Eukaryota</taxon>
        <taxon>Metazoa</taxon>
        <taxon>Ecdysozoa</taxon>
        <taxon>Arthropoda</taxon>
        <taxon>Hexapoda</taxon>
        <taxon>Insecta</taxon>
        <taxon>Pterygota</taxon>
        <taxon>Neoptera</taxon>
        <taxon>Endopterygota</taxon>
        <taxon>Coleoptera</taxon>
        <taxon>Polyphaga</taxon>
        <taxon>Cucujiformia</taxon>
        <taxon>Tenebrionidae</taxon>
        <taxon>Zophobas</taxon>
    </lineage>
</organism>
<keyword evidence="2" id="KW-0677">Repeat</keyword>
<evidence type="ECO:0000256" key="4">
    <source>
        <dbReference type="ARBA" id="ARBA00022833"/>
    </source>
</evidence>
<evidence type="ECO:0000313" key="8">
    <source>
        <dbReference type="EMBL" id="KAJ3644956.1"/>
    </source>
</evidence>
<dbReference type="GO" id="GO:0008270">
    <property type="term" value="F:zinc ion binding"/>
    <property type="evidence" value="ECO:0007669"/>
    <property type="project" value="UniProtKB-KW"/>
</dbReference>
<dbReference type="GO" id="GO:0005634">
    <property type="term" value="C:nucleus"/>
    <property type="evidence" value="ECO:0007669"/>
    <property type="project" value="TreeGrafter"/>
</dbReference>
<feature type="compositionally biased region" description="Pro residues" evidence="6">
    <location>
        <begin position="286"/>
        <end position="295"/>
    </location>
</feature>
<dbReference type="PROSITE" id="PS00028">
    <property type="entry name" value="ZINC_FINGER_C2H2_1"/>
    <property type="match status" value="1"/>
</dbReference>
<sequence length="495" mass="58491">MDVPNLDTLIYPHTQGEHSYYTSIVTQENVVYEMAIDLVKVEANNQEIWNFHKCKMCPYKTKSFHLMRVHLKRHRVTRSSKIFNCQSCNVELYKCSDCDYRTSLQIMFNKHVKLSHCHPEVKTENGYPTVLTNQVTCNWRNCTKAYSCENCTFTTYSQLLYVSHYRRCPAKKPPQTQEITEKTEEEVYGYRLVQKQSKPEEALFPCSLCPYVARRKTTLDGHMKVKHPFPKYNFTVSKLRQHVCSKCSFKSTSYSCLKKHFKVQHHPTSSQKKTDASSQEEETEPETPPPSPPKRLFPFKKPTAKVYSCWKCTFKSAFVTGYVNHLYYRHFQDNDIEWVKCDRCSYKTIFPSHLKRHLRVKHPAHYRCSLCKFSTTVVARFKNHILNAHISSKHVAADSPQEKNFKCVSCRFETEDNEKLKEHILKKHVTTETVTCFKCELCAKYRTIDEEDLREHVLEKHVDPQQIDWFPCEMCSCKFRHQMDLKKHIMDKHIL</sequence>